<feature type="transmembrane region" description="Helical" evidence="5">
    <location>
        <begin position="294"/>
        <end position="320"/>
    </location>
</feature>
<dbReference type="PANTHER" id="PTHR11432:SF3">
    <property type="entry name" value="NADH-UBIQUINONE OXIDOREDUCTASE CHAIN 1"/>
    <property type="match status" value="1"/>
</dbReference>
<dbReference type="Proteomes" id="UP001168552">
    <property type="component" value="Unassembled WGS sequence"/>
</dbReference>
<name>A0ABT8F950_9BACT</name>
<evidence type="ECO:0000256" key="6">
    <source>
        <dbReference type="RuleBase" id="RU000471"/>
    </source>
</evidence>
<comment type="caution">
    <text evidence="5">Lacks conserved residue(s) required for the propagation of feature annotation.</text>
</comment>
<keyword evidence="5" id="KW-0830">Ubiquinone</keyword>
<keyword evidence="8" id="KW-1185">Reference proteome</keyword>
<evidence type="ECO:0000313" key="7">
    <source>
        <dbReference type="EMBL" id="MDN4166996.1"/>
    </source>
</evidence>
<keyword evidence="5" id="KW-1003">Cell membrane</keyword>
<organism evidence="7 8">
    <name type="scientific">Shiella aurantiaca</name>
    <dbReference type="NCBI Taxonomy" id="3058365"/>
    <lineage>
        <taxon>Bacteria</taxon>
        <taxon>Pseudomonadati</taxon>
        <taxon>Bacteroidota</taxon>
        <taxon>Cytophagia</taxon>
        <taxon>Cytophagales</taxon>
        <taxon>Shiellaceae</taxon>
        <taxon>Shiella</taxon>
    </lineage>
</organism>
<protein>
    <recommendedName>
        <fullName evidence="5">NADH-quinone oxidoreductase subunit H</fullName>
        <ecNumber evidence="5">7.1.1.-</ecNumber>
    </recommendedName>
    <alternativeName>
        <fullName evidence="5">NADH dehydrogenase I subunit H</fullName>
    </alternativeName>
    <alternativeName>
        <fullName evidence="5">NDH-1 subunit H</fullName>
    </alternativeName>
</protein>
<dbReference type="EMBL" id="JAUHJS010000010">
    <property type="protein sequence ID" value="MDN4166996.1"/>
    <property type="molecule type" value="Genomic_DNA"/>
</dbReference>
<sequence length="360" mass="40352">MSTFFFFLPFLLLYTVWAVYAERKVSAFIQDRTGPMETGKYGMLQTVADLLKLLMKEDIVPTASDRWYFKAAPVLIFTAVFAGFAVVPLTLGWAGSGTEVGVFYLMAIISLDVVGILMAGWSANSKYTLLGAFRSVAQMISYEVPLASCIVCVVIICQSLDLQAISYQQGIFSTSPNYLFGIKAWGISTNELGGFLTWNILRAPVLIPVFLIFFICALAESNRAPFDLPEAEAELVGGFHTEYSGFRWAMVMLSEYGMMLLLSFLMSILFLGSWNTPLPNIGSMKLALWTSGTAGSVASFFWGAFWLIGKSLLLIIVMMWVRWTYPRLRVDQLMSLCWKYLTPAAILLFFLSALWRLWMI</sequence>
<accession>A0ABT8F950</accession>
<dbReference type="PROSITE" id="PS00668">
    <property type="entry name" value="COMPLEX1_ND1_2"/>
    <property type="match status" value="1"/>
</dbReference>
<dbReference type="Pfam" id="PF00146">
    <property type="entry name" value="NADHdh"/>
    <property type="match status" value="1"/>
</dbReference>
<gene>
    <name evidence="5" type="primary">nuoH</name>
    <name evidence="7" type="ORF">QWY31_15905</name>
</gene>
<feature type="transmembrane region" description="Helical" evidence="5">
    <location>
        <begin position="256"/>
        <end position="274"/>
    </location>
</feature>
<feature type="transmembrane region" description="Helical" evidence="5">
    <location>
        <begin position="200"/>
        <end position="219"/>
    </location>
</feature>
<comment type="similarity">
    <text evidence="5 6">Belongs to the complex I subunit 1 family.</text>
</comment>
<keyword evidence="5" id="KW-0874">Quinone</keyword>
<comment type="catalytic activity">
    <reaction evidence="5">
        <text>a quinone + NADH + 5 H(+)(in) = a quinol + NAD(+) + 4 H(+)(out)</text>
        <dbReference type="Rhea" id="RHEA:57888"/>
        <dbReference type="ChEBI" id="CHEBI:15378"/>
        <dbReference type="ChEBI" id="CHEBI:24646"/>
        <dbReference type="ChEBI" id="CHEBI:57540"/>
        <dbReference type="ChEBI" id="CHEBI:57945"/>
        <dbReference type="ChEBI" id="CHEBI:132124"/>
    </reaction>
</comment>
<feature type="transmembrane region" description="Helical" evidence="5">
    <location>
        <begin position="144"/>
        <end position="165"/>
    </location>
</feature>
<keyword evidence="3 5" id="KW-1133">Transmembrane helix</keyword>
<comment type="function">
    <text evidence="5">NDH-1 shuttles electrons from NADH, via FMN and iron-sulfur (Fe-S) centers, to quinones in the respiratory chain. The immediate electron acceptor for the enzyme in this species is believed to be ubiquinone. Couples the redox reaction to proton translocation (for every two electrons transferred, four hydrogen ions are translocated across the cytoplasmic membrane), and thus conserves the redox energy in a proton gradient. This subunit may bind ubiquinone.</text>
</comment>
<keyword evidence="2 5" id="KW-0812">Transmembrane</keyword>
<feature type="transmembrane region" description="Helical" evidence="5">
    <location>
        <begin position="67"/>
        <end position="91"/>
    </location>
</feature>
<feature type="transmembrane region" description="Helical" evidence="5">
    <location>
        <begin position="340"/>
        <end position="358"/>
    </location>
</feature>
<keyword evidence="4 5" id="KW-0472">Membrane</keyword>
<evidence type="ECO:0000256" key="5">
    <source>
        <dbReference type="HAMAP-Rule" id="MF_01350"/>
    </source>
</evidence>
<comment type="subcellular location">
    <subcellularLocation>
        <location evidence="5 6">Cell membrane</location>
        <topology evidence="5 6">Multi-pass membrane protein</topology>
    </subcellularLocation>
    <subcellularLocation>
        <location evidence="1">Membrane</location>
        <topology evidence="1">Multi-pass membrane protein</topology>
    </subcellularLocation>
</comment>
<dbReference type="HAMAP" id="MF_01350">
    <property type="entry name" value="NDH1_NuoH"/>
    <property type="match status" value="1"/>
</dbReference>
<comment type="caution">
    <text evidence="7">The sequence shown here is derived from an EMBL/GenBank/DDBJ whole genome shotgun (WGS) entry which is preliminary data.</text>
</comment>
<keyword evidence="5" id="KW-1278">Translocase</keyword>
<evidence type="ECO:0000256" key="4">
    <source>
        <dbReference type="ARBA" id="ARBA00023136"/>
    </source>
</evidence>
<dbReference type="RefSeq" id="WP_320005534.1">
    <property type="nucleotide sequence ID" value="NZ_JAUHJS010000010.1"/>
</dbReference>
<dbReference type="EC" id="7.1.1.-" evidence="5"/>
<keyword evidence="5 6" id="KW-0520">NAD</keyword>
<dbReference type="InterPro" id="IPR018086">
    <property type="entry name" value="NADH_UbQ_OxRdtase_su1_CS"/>
</dbReference>
<proteinExistence type="inferred from homology"/>
<dbReference type="PANTHER" id="PTHR11432">
    <property type="entry name" value="NADH DEHYDROGENASE SUBUNIT 1"/>
    <property type="match status" value="1"/>
</dbReference>
<evidence type="ECO:0000256" key="2">
    <source>
        <dbReference type="ARBA" id="ARBA00022692"/>
    </source>
</evidence>
<comment type="subunit">
    <text evidence="5">NDH-1 is composed of 14 different subunits. Subunits NuoA, H, J, K, L, M, N constitute the membrane sector of the complex.</text>
</comment>
<evidence type="ECO:0000313" key="8">
    <source>
        <dbReference type="Proteomes" id="UP001168552"/>
    </source>
</evidence>
<reference evidence="7" key="1">
    <citation type="submission" date="2023-06" db="EMBL/GenBank/DDBJ databases">
        <title>Cytophagales bacterium Strain LB-30, isolated from soil.</title>
        <authorList>
            <person name="Liu B."/>
        </authorList>
    </citation>
    <scope>NUCLEOTIDE SEQUENCE</scope>
    <source>
        <strain evidence="7">LB-30</strain>
    </source>
</reference>
<evidence type="ECO:0000256" key="3">
    <source>
        <dbReference type="ARBA" id="ARBA00022989"/>
    </source>
</evidence>
<evidence type="ECO:0000256" key="1">
    <source>
        <dbReference type="ARBA" id="ARBA00004141"/>
    </source>
</evidence>
<feature type="transmembrane region" description="Helical" evidence="5">
    <location>
        <begin position="103"/>
        <end position="123"/>
    </location>
</feature>
<dbReference type="InterPro" id="IPR001694">
    <property type="entry name" value="NADH_UbQ_OxRdtase_su1/FPO"/>
</dbReference>